<evidence type="ECO:0000256" key="1">
    <source>
        <dbReference type="SAM" id="Phobius"/>
    </source>
</evidence>
<dbReference type="HOGENOM" id="CLU_3188453_0_0_6"/>
<evidence type="ECO:0000313" key="2">
    <source>
        <dbReference type="EMBL" id="ADD79702.1"/>
    </source>
</evidence>
<dbReference type="KEGG" id="rip:RIEPE_0081"/>
<dbReference type="EMBL" id="CP001085">
    <property type="protein sequence ID" value="ADD79702.1"/>
    <property type="molecule type" value="Genomic_DNA"/>
</dbReference>
<keyword evidence="1" id="KW-1133">Transmembrane helix</keyword>
<sequence>MEKYIYYFFVSLFYPPISIFKCSRKSKKKDRYEEIDCLLLQKKESI</sequence>
<keyword evidence="3" id="KW-1185">Reference proteome</keyword>
<dbReference type="Proteomes" id="UP000001700">
    <property type="component" value="Chromosome"/>
</dbReference>
<organism evidence="2 3">
    <name type="scientific">Riesia pediculicola (strain USDA)</name>
    <dbReference type="NCBI Taxonomy" id="515618"/>
    <lineage>
        <taxon>Bacteria</taxon>
        <taxon>Pseudomonadati</taxon>
        <taxon>Pseudomonadota</taxon>
        <taxon>Gammaproteobacteria</taxon>
        <taxon>Enterobacterales</taxon>
        <taxon>Enterobacteriaceae</taxon>
        <taxon>Candidatus Riesia</taxon>
    </lineage>
</organism>
<proteinExistence type="predicted"/>
<evidence type="ECO:0000313" key="3">
    <source>
        <dbReference type="Proteomes" id="UP000001700"/>
    </source>
</evidence>
<protein>
    <submittedName>
        <fullName evidence="2">Uncharacterized protein</fullName>
    </submittedName>
</protein>
<dbReference type="AlphaFoldDB" id="D4G7P2"/>
<keyword evidence="1" id="KW-0812">Transmembrane</keyword>
<reference evidence="2" key="1">
    <citation type="submission" date="2008-05" db="EMBL/GenBank/DDBJ databases">
        <title>Genome sequence of Riesia pediculicola USDA.</title>
        <authorList>
            <person name="Kirkness E.F."/>
        </authorList>
    </citation>
    <scope>NUCLEOTIDE SEQUENCE [LARGE SCALE GENOMIC DNA]</scope>
    <source>
        <strain evidence="2">USDA</strain>
    </source>
</reference>
<gene>
    <name evidence="2" type="ordered locus">RIEPE_0081</name>
</gene>
<keyword evidence="1" id="KW-0472">Membrane</keyword>
<accession>D4G7P2</accession>
<name>D4G7P2_RIEPU</name>
<feature type="transmembrane region" description="Helical" evidence="1">
    <location>
        <begin position="6"/>
        <end position="23"/>
    </location>
</feature>